<dbReference type="InterPro" id="IPR038108">
    <property type="entry name" value="RPN13_DEUBAD_sf"/>
</dbReference>
<dbReference type="InterPro" id="IPR044589">
    <property type="entry name" value="GATA26/27"/>
</dbReference>
<evidence type="ECO:0000313" key="5">
    <source>
        <dbReference type="Proteomes" id="UP000236161"/>
    </source>
</evidence>
<comment type="subcellular location">
    <subcellularLocation>
        <location evidence="1">Nucleus</location>
    </subcellularLocation>
</comment>
<dbReference type="PANTHER" id="PTHR46855:SF1">
    <property type="entry name" value="GATA TRANSCRIPTION FACTOR 26"/>
    <property type="match status" value="1"/>
</dbReference>
<dbReference type="PANTHER" id="PTHR46855">
    <property type="entry name" value="OSJNBB0038F03.10 PROTEIN"/>
    <property type="match status" value="1"/>
</dbReference>
<keyword evidence="5" id="KW-1185">Reference proteome</keyword>
<dbReference type="OrthoDB" id="515401at2759"/>
<feature type="domain" description="DEUBAD" evidence="3">
    <location>
        <begin position="184"/>
        <end position="293"/>
    </location>
</feature>
<organism evidence="4 5">
    <name type="scientific">Apostasia shenzhenica</name>
    <dbReference type="NCBI Taxonomy" id="1088818"/>
    <lineage>
        <taxon>Eukaryota</taxon>
        <taxon>Viridiplantae</taxon>
        <taxon>Streptophyta</taxon>
        <taxon>Embryophyta</taxon>
        <taxon>Tracheophyta</taxon>
        <taxon>Spermatophyta</taxon>
        <taxon>Magnoliopsida</taxon>
        <taxon>Liliopsida</taxon>
        <taxon>Asparagales</taxon>
        <taxon>Orchidaceae</taxon>
        <taxon>Apostasioideae</taxon>
        <taxon>Apostasia</taxon>
    </lineage>
</organism>
<gene>
    <name evidence="4" type="primary">GATA26</name>
    <name evidence="4" type="ORF">AXF42_Ash013381</name>
</gene>
<dbReference type="InterPro" id="IPR044867">
    <property type="entry name" value="DEUBAD_dom"/>
</dbReference>
<dbReference type="Gene3D" id="1.10.2020.20">
    <property type="match status" value="1"/>
</dbReference>
<dbReference type="AlphaFoldDB" id="A0A2I0A417"/>
<evidence type="ECO:0000259" key="3">
    <source>
        <dbReference type="PROSITE" id="PS51916"/>
    </source>
</evidence>
<sequence>MVESEHEIPFSVSDQNYIKASEADASNRSSSGSAVSYTESCANFGNTDASDWTGSAQSNAWDSLVPSKKRSLIRLKPSPVEKLTKELYSIWHEQQSSNLSRSSDDDLLYDGETPIGSVEIGNGGVLLRYPCSKTVEEESEASSLPLDSSLVNDAYSRHEYFPVDSEMKRTSFSSDGKEKLKKSGANWPQEYYKQDIVSFENFVNHLSFEEQQRLMQYLPSVDISQPPESLKSMFSSTQLVESLSYFQQLLQEGIFDLSFCQMHVEECRNLKRLVLLNLTKSRWVEHYKQLKEVDDFVDNEGSCFSPRSLFASPPDRCSMLRLEDDTGSDHDLLLDVRCGASFPDAELLEFHPCFQKAVSKSSLAESAISAAEESLCNFSASSLSSLQLKKRQVT</sequence>
<evidence type="ECO:0000256" key="1">
    <source>
        <dbReference type="ARBA" id="ARBA00004123"/>
    </source>
</evidence>
<accession>A0A2I0A417</accession>
<reference evidence="4 5" key="1">
    <citation type="journal article" date="2017" name="Nature">
        <title>The Apostasia genome and the evolution of orchids.</title>
        <authorList>
            <person name="Zhang G.Q."/>
            <person name="Liu K.W."/>
            <person name="Li Z."/>
            <person name="Lohaus R."/>
            <person name="Hsiao Y.Y."/>
            <person name="Niu S.C."/>
            <person name="Wang J.Y."/>
            <person name="Lin Y.C."/>
            <person name="Xu Q."/>
            <person name="Chen L.J."/>
            <person name="Yoshida K."/>
            <person name="Fujiwara S."/>
            <person name="Wang Z.W."/>
            <person name="Zhang Y.Q."/>
            <person name="Mitsuda N."/>
            <person name="Wang M."/>
            <person name="Liu G.H."/>
            <person name="Pecoraro L."/>
            <person name="Huang H.X."/>
            <person name="Xiao X.J."/>
            <person name="Lin M."/>
            <person name="Wu X.Y."/>
            <person name="Wu W.L."/>
            <person name="Chen Y.Y."/>
            <person name="Chang S.B."/>
            <person name="Sakamoto S."/>
            <person name="Ohme-Takagi M."/>
            <person name="Yagi M."/>
            <person name="Zeng S.J."/>
            <person name="Shen C.Y."/>
            <person name="Yeh C.M."/>
            <person name="Luo Y.B."/>
            <person name="Tsai W.C."/>
            <person name="Van de Peer Y."/>
            <person name="Liu Z.J."/>
        </authorList>
    </citation>
    <scope>NUCLEOTIDE SEQUENCE [LARGE SCALE GENOMIC DNA]</scope>
    <source>
        <strain evidence="5">cv. Shenzhen</strain>
        <tissue evidence="4">Stem</tissue>
    </source>
</reference>
<protein>
    <submittedName>
        <fullName evidence="4">GATA transcription factor 26</fullName>
    </submittedName>
</protein>
<evidence type="ECO:0000313" key="4">
    <source>
        <dbReference type="EMBL" id="PKA50292.1"/>
    </source>
</evidence>
<dbReference type="EMBL" id="KZ452026">
    <property type="protein sequence ID" value="PKA50292.1"/>
    <property type="molecule type" value="Genomic_DNA"/>
</dbReference>
<dbReference type="STRING" id="1088818.A0A2I0A417"/>
<name>A0A2I0A417_9ASPA</name>
<dbReference type="PROSITE" id="PS51916">
    <property type="entry name" value="DEUBAD"/>
    <property type="match status" value="1"/>
</dbReference>
<keyword evidence="2" id="KW-0539">Nucleus</keyword>
<proteinExistence type="predicted"/>
<dbReference type="GO" id="GO:0005634">
    <property type="term" value="C:nucleus"/>
    <property type="evidence" value="ECO:0007669"/>
    <property type="project" value="UniProtKB-SubCell"/>
</dbReference>
<evidence type="ECO:0000256" key="2">
    <source>
        <dbReference type="ARBA" id="ARBA00023242"/>
    </source>
</evidence>
<dbReference type="Proteomes" id="UP000236161">
    <property type="component" value="Unassembled WGS sequence"/>
</dbReference>